<dbReference type="AlphaFoldDB" id="L5LWC4"/>
<sequence length="73" mass="8746">MTEDDFRNCLFNVRFLAAATDMNTVFQMERKEERRRRKKEKMEEEEEEEEEEAAIITGLTEVEMNLALMVLAR</sequence>
<dbReference type="EMBL" id="KB106585">
    <property type="protein sequence ID" value="ELK30729.1"/>
    <property type="molecule type" value="Genomic_DNA"/>
</dbReference>
<evidence type="ECO:0000313" key="3">
    <source>
        <dbReference type="Proteomes" id="UP000010556"/>
    </source>
</evidence>
<protein>
    <submittedName>
        <fullName evidence="2">Uncharacterized protein</fullName>
    </submittedName>
</protein>
<keyword evidence="3" id="KW-1185">Reference proteome</keyword>
<accession>L5LWC4</accession>
<feature type="region of interest" description="Disordered" evidence="1">
    <location>
        <begin position="30"/>
        <end position="53"/>
    </location>
</feature>
<dbReference type="Proteomes" id="UP000010556">
    <property type="component" value="Unassembled WGS sequence"/>
</dbReference>
<organism evidence="2 3">
    <name type="scientific">Myotis davidii</name>
    <name type="common">David's myotis</name>
    <dbReference type="NCBI Taxonomy" id="225400"/>
    <lineage>
        <taxon>Eukaryota</taxon>
        <taxon>Metazoa</taxon>
        <taxon>Chordata</taxon>
        <taxon>Craniata</taxon>
        <taxon>Vertebrata</taxon>
        <taxon>Euteleostomi</taxon>
        <taxon>Mammalia</taxon>
        <taxon>Eutheria</taxon>
        <taxon>Laurasiatheria</taxon>
        <taxon>Chiroptera</taxon>
        <taxon>Yangochiroptera</taxon>
        <taxon>Vespertilionidae</taxon>
        <taxon>Myotis</taxon>
    </lineage>
</organism>
<gene>
    <name evidence="2" type="ORF">MDA_GLEAN10024682</name>
</gene>
<evidence type="ECO:0000313" key="2">
    <source>
        <dbReference type="EMBL" id="ELK30729.1"/>
    </source>
</evidence>
<proteinExistence type="predicted"/>
<evidence type="ECO:0000256" key="1">
    <source>
        <dbReference type="SAM" id="MobiDB-lite"/>
    </source>
</evidence>
<reference evidence="3" key="1">
    <citation type="journal article" date="2013" name="Science">
        <title>Comparative analysis of bat genomes provides insight into the evolution of flight and immunity.</title>
        <authorList>
            <person name="Zhang G."/>
            <person name="Cowled C."/>
            <person name="Shi Z."/>
            <person name="Huang Z."/>
            <person name="Bishop-Lilly K.A."/>
            <person name="Fang X."/>
            <person name="Wynne J.W."/>
            <person name="Xiong Z."/>
            <person name="Baker M.L."/>
            <person name="Zhao W."/>
            <person name="Tachedjian M."/>
            <person name="Zhu Y."/>
            <person name="Zhou P."/>
            <person name="Jiang X."/>
            <person name="Ng J."/>
            <person name="Yang L."/>
            <person name="Wu L."/>
            <person name="Xiao J."/>
            <person name="Feng Y."/>
            <person name="Chen Y."/>
            <person name="Sun X."/>
            <person name="Zhang Y."/>
            <person name="Marsh G.A."/>
            <person name="Crameri G."/>
            <person name="Broder C.C."/>
            <person name="Frey K.G."/>
            <person name="Wang L.F."/>
            <person name="Wang J."/>
        </authorList>
    </citation>
    <scope>NUCLEOTIDE SEQUENCE [LARGE SCALE GENOMIC DNA]</scope>
</reference>
<name>L5LWC4_MYODS</name>
<feature type="compositionally biased region" description="Acidic residues" evidence="1">
    <location>
        <begin position="43"/>
        <end position="53"/>
    </location>
</feature>